<reference evidence="4 5" key="1">
    <citation type="submission" date="2019-06" db="EMBL/GenBank/DDBJ databases">
        <title>Sequencing the genomes of 1000 actinobacteria strains.</title>
        <authorList>
            <person name="Klenk H.-P."/>
        </authorList>
    </citation>
    <scope>NUCLEOTIDE SEQUENCE [LARGE SCALE GENOMIC DNA]</scope>
    <source>
        <strain evidence="4 5">DSM 19560</strain>
    </source>
</reference>
<dbReference type="Proteomes" id="UP000318297">
    <property type="component" value="Unassembled WGS sequence"/>
</dbReference>
<name>A0A561ECS0_9MICO</name>
<dbReference type="Pfam" id="PF00296">
    <property type="entry name" value="Bac_luciferase"/>
    <property type="match status" value="1"/>
</dbReference>
<dbReference type="PANTHER" id="PTHR30137:SF8">
    <property type="entry name" value="BLR5498 PROTEIN"/>
    <property type="match status" value="1"/>
</dbReference>
<dbReference type="AlphaFoldDB" id="A0A561ECS0"/>
<dbReference type="InterPro" id="IPR036661">
    <property type="entry name" value="Luciferase-like_sf"/>
</dbReference>
<comment type="caution">
    <text evidence="4">The sequence shown here is derived from an EMBL/GenBank/DDBJ whole genome shotgun (WGS) entry which is preliminary data.</text>
</comment>
<protein>
    <submittedName>
        <fullName evidence="4">Alkanesulfonate monooxygenase SsuD/methylene tetrahydromethanopterin reductase-like flavin-dependent oxidoreductase (Luciferase family)</fullName>
    </submittedName>
</protein>
<evidence type="ECO:0000313" key="4">
    <source>
        <dbReference type="EMBL" id="TWE13399.1"/>
    </source>
</evidence>
<evidence type="ECO:0000259" key="3">
    <source>
        <dbReference type="Pfam" id="PF00296"/>
    </source>
</evidence>
<proteinExistence type="predicted"/>
<sequence length="414" mass="45967">MPKVIVQVYPTTGDLTEMSEHRPIGRSTWAVQRLLDGLVQIAQAADELGYWGLSHTEHHFHSEGIELSPDPGLYNLWAGMRTKRLRHGQLGYVLPFHDPVRLAEETAMIDQMLGGRLFVGMARGYQNRWVDVLGQRTGAGAADHSDSERDALNWSLFREHYRIMKMAWTRDVTAYDGEHYRLPGNVGASWAPAEGVTSVYGAPGELDAGGGIRGVSVVPRPFQDPHPPLFQAQSISPRTVGWCAREGVIPIIQSPDLDVCSALGNYYLSEAKLAGRDLQYGDSLGLIRIFHIADSRSEALAASDAYDSLIWDKWYRAFGYLELFRLKGEEGPVPAPGESIGERLSRSGMSCIGTVDDVKRAVEKTLTALPAEYLVWHLAWRPMPTEVAIRQLELFAEHIMPEFGLTFADEAVVP</sequence>
<keyword evidence="1" id="KW-0560">Oxidoreductase</keyword>
<dbReference type="EMBL" id="VIVQ01000001">
    <property type="protein sequence ID" value="TWE13399.1"/>
    <property type="molecule type" value="Genomic_DNA"/>
</dbReference>
<evidence type="ECO:0000256" key="2">
    <source>
        <dbReference type="ARBA" id="ARBA00023033"/>
    </source>
</evidence>
<keyword evidence="2 4" id="KW-0503">Monooxygenase</keyword>
<dbReference type="Gene3D" id="3.20.20.30">
    <property type="entry name" value="Luciferase-like domain"/>
    <property type="match status" value="1"/>
</dbReference>
<dbReference type="RefSeq" id="WP_170226467.1">
    <property type="nucleotide sequence ID" value="NZ_VIVQ01000001.1"/>
</dbReference>
<evidence type="ECO:0000256" key="1">
    <source>
        <dbReference type="ARBA" id="ARBA00023002"/>
    </source>
</evidence>
<dbReference type="GO" id="GO:0004497">
    <property type="term" value="F:monooxygenase activity"/>
    <property type="evidence" value="ECO:0007669"/>
    <property type="project" value="UniProtKB-KW"/>
</dbReference>
<dbReference type="PANTHER" id="PTHR30137">
    <property type="entry name" value="LUCIFERASE-LIKE MONOOXYGENASE"/>
    <property type="match status" value="1"/>
</dbReference>
<dbReference type="GO" id="GO:0005829">
    <property type="term" value="C:cytosol"/>
    <property type="evidence" value="ECO:0007669"/>
    <property type="project" value="TreeGrafter"/>
</dbReference>
<gene>
    <name evidence="4" type="ORF">BKA23_2229</name>
</gene>
<accession>A0A561ECS0</accession>
<keyword evidence="5" id="KW-1185">Reference proteome</keyword>
<dbReference type="InterPro" id="IPR050766">
    <property type="entry name" value="Bact_Lucif_Oxidored"/>
</dbReference>
<feature type="domain" description="Luciferase-like" evidence="3">
    <location>
        <begin position="35"/>
        <end position="306"/>
    </location>
</feature>
<dbReference type="GO" id="GO:0016705">
    <property type="term" value="F:oxidoreductase activity, acting on paired donors, with incorporation or reduction of molecular oxygen"/>
    <property type="evidence" value="ECO:0007669"/>
    <property type="project" value="InterPro"/>
</dbReference>
<dbReference type="InterPro" id="IPR011251">
    <property type="entry name" value="Luciferase-like_dom"/>
</dbReference>
<evidence type="ECO:0000313" key="5">
    <source>
        <dbReference type="Proteomes" id="UP000318297"/>
    </source>
</evidence>
<dbReference type="SUPFAM" id="SSF51679">
    <property type="entry name" value="Bacterial luciferase-like"/>
    <property type="match status" value="1"/>
</dbReference>
<organism evidence="4 5">
    <name type="scientific">Rudaeicoccus suwonensis</name>
    <dbReference type="NCBI Taxonomy" id="657409"/>
    <lineage>
        <taxon>Bacteria</taxon>
        <taxon>Bacillati</taxon>
        <taxon>Actinomycetota</taxon>
        <taxon>Actinomycetes</taxon>
        <taxon>Micrococcales</taxon>
        <taxon>Dermacoccaceae</taxon>
        <taxon>Rudaeicoccus</taxon>
    </lineage>
</organism>